<protein>
    <recommendedName>
        <fullName evidence="5">Transmembrane protein</fullName>
    </recommendedName>
</protein>
<proteinExistence type="predicted"/>
<accession>A0A0W0YFU5</accession>
<feature type="compositionally biased region" description="Polar residues" evidence="1">
    <location>
        <begin position="132"/>
        <end position="146"/>
    </location>
</feature>
<evidence type="ECO:0008006" key="5">
    <source>
        <dbReference type="Google" id="ProtNLM"/>
    </source>
</evidence>
<dbReference type="EMBL" id="LNYU01000085">
    <property type="protein sequence ID" value="KTD55749.1"/>
    <property type="molecule type" value="Genomic_DNA"/>
</dbReference>
<evidence type="ECO:0000256" key="2">
    <source>
        <dbReference type="SAM" id="Phobius"/>
    </source>
</evidence>
<feature type="region of interest" description="Disordered" evidence="1">
    <location>
        <begin position="127"/>
        <end position="146"/>
    </location>
</feature>
<gene>
    <name evidence="3" type="ORF">Lsan_3301</name>
</gene>
<sequence length="173" mass="18587">MKDINQNKVDIYDYSKKVEEDRDSTTIDTLNGKSQKIIGLLAAAGLLIGIGIRVGLCTTEILAPFSVGVLDIIAFTATIGGLALISGALGYGTTKRSSQSKVVNSTVPPQESYRVISKSLGTSSKTVKSKVNHQQTQKSPRENSLLSTNLPKTIFEEEKTTQSGEQNYSSLFG</sequence>
<evidence type="ECO:0000313" key="4">
    <source>
        <dbReference type="Proteomes" id="UP000054703"/>
    </source>
</evidence>
<dbReference type="AlphaFoldDB" id="A0A0W0YFU5"/>
<keyword evidence="4" id="KW-1185">Reference proteome</keyword>
<dbReference type="PATRIC" id="fig|45074.5.peg.3547"/>
<evidence type="ECO:0000313" key="3">
    <source>
        <dbReference type="EMBL" id="KTD55749.1"/>
    </source>
</evidence>
<keyword evidence="2" id="KW-0812">Transmembrane</keyword>
<keyword evidence="2" id="KW-1133">Transmembrane helix</keyword>
<reference evidence="3 4" key="1">
    <citation type="submission" date="2015-11" db="EMBL/GenBank/DDBJ databases">
        <title>Genomic analysis of 38 Legionella species identifies large and diverse effector repertoires.</title>
        <authorList>
            <person name="Burstein D."/>
            <person name="Amaro F."/>
            <person name="Zusman T."/>
            <person name="Lifshitz Z."/>
            <person name="Cohen O."/>
            <person name="Gilbert J.A."/>
            <person name="Pupko T."/>
            <person name="Shuman H.A."/>
            <person name="Segal G."/>
        </authorList>
    </citation>
    <scope>NUCLEOTIDE SEQUENCE [LARGE SCALE GENOMIC DNA]</scope>
    <source>
        <strain evidence="3 4">SC-63-C7</strain>
    </source>
</reference>
<keyword evidence="2" id="KW-0472">Membrane</keyword>
<dbReference type="Proteomes" id="UP000054703">
    <property type="component" value="Unassembled WGS sequence"/>
</dbReference>
<name>A0A0W0YFU5_9GAMM</name>
<feature type="transmembrane region" description="Helical" evidence="2">
    <location>
        <begin position="37"/>
        <end position="56"/>
    </location>
</feature>
<dbReference type="OrthoDB" id="9999976at2"/>
<organism evidence="3 4">
    <name type="scientific">Legionella santicrucis</name>
    <dbReference type="NCBI Taxonomy" id="45074"/>
    <lineage>
        <taxon>Bacteria</taxon>
        <taxon>Pseudomonadati</taxon>
        <taxon>Pseudomonadota</taxon>
        <taxon>Gammaproteobacteria</taxon>
        <taxon>Legionellales</taxon>
        <taxon>Legionellaceae</taxon>
        <taxon>Legionella</taxon>
    </lineage>
</organism>
<dbReference type="RefSeq" id="WP_058515230.1">
    <property type="nucleotide sequence ID" value="NZ_CAAAIH010000005.1"/>
</dbReference>
<evidence type="ECO:0000256" key="1">
    <source>
        <dbReference type="SAM" id="MobiDB-lite"/>
    </source>
</evidence>
<feature type="transmembrane region" description="Helical" evidence="2">
    <location>
        <begin position="68"/>
        <end position="91"/>
    </location>
</feature>
<comment type="caution">
    <text evidence="3">The sequence shown here is derived from an EMBL/GenBank/DDBJ whole genome shotgun (WGS) entry which is preliminary data.</text>
</comment>